<protein>
    <submittedName>
        <fullName evidence="3">Prion-inhibition and propagation-domain-containing protein</fullName>
    </submittedName>
</protein>
<dbReference type="PANTHER" id="PTHR37542">
    <property type="entry name" value="HELO DOMAIN-CONTAINING PROTEIN-RELATED"/>
    <property type="match status" value="1"/>
</dbReference>
<feature type="region of interest" description="Disordered" evidence="1">
    <location>
        <begin position="104"/>
        <end position="142"/>
    </location>
</feature>
<dbReference type="InterPro" id="IPR029498">
    <property type="entry name" value="HeLo_dom"/>
</dbReference>
<proteinExistence type="predicted"/>
<name>A0AAE0TYS9_9PEZI</name>
<evidence type="ECO:0000259" key="2">
    <source>
        <dbReference type="Pfam" id="PF14479"/>
    </source>
</evidence>
<feature type="compositionally biased region" description="Polar residues" evidence="1">
    <location>
        <begin position="127"/>
        <end position="139"/>
    </location>
</feature>
<comment type="caution">
    <text evidence="3">The sequence shown here is derived from an EMBL/GenBank/DDBJ whole genome shotgun (WGS) entry which is preliminary data.</text>
</comment>
<feature type="domain" description="Prion-inhibition and propagation HeLo" evidence="2">
    <location>
        <begin position="7"/>
        <end position="254"/>
    </location>
</feature>
<feature type="region of interest" description="Disordered" evidence="1">
    <location>
        <begin position="303"/>
        <end position="324"/>
    </location>
</feature>
<dbReference type="EMBL" id="JAULSN010000001">
    <property type="protein sequence ID" value="KAK3384487.1"/>
    <property type="molecule type" value="Genomic_DNA"/>
</dbReference>
<accession>A0AAE0TYS9</accession>
<gene>
    <name evidence="3" type="ORF">B0T24DRAFT_516210</name>
</gene>
<reference evidence="3" key="1">
    <citation type="journal article" date="2023" name="Mol. Phylogenet. Evol.">
        <title>Genome-scale phylogeny and comparative genomics of the fungal order Sordariales.</title>
        <authorList>
            <person name="Hensen N."/>
            <person name="Bonometti L."/>
            <person name="Westerberg I."/>
            <person name="Brannstrom I.O."/>
            <person name="Guillou S."/>
            <person name="Cros-Aarteil S."/>
            <person name="Calhoun S."/>
            <person name="Haridas S."/>
            <person name="Kuo A."/>
            <person name="Mondo S."/>
            <person name="Pangilinan J."/>
            <person name="Riley R."/>
            <person name="LaButti K."/>
            <person name="Andreopoulos B."/>
            <person name="Lipzen A."/>
            <person name="Chen C."/>
            <person name="Yan M."/>
            <person name="Daum C."/>
            <person name="Ng V."/>
            <person name="Clum A."/>
            <person name="Steindorff A."/>
            <person name="Ohm R.A."/>
            <person name="Martin F."/>
            <person name="Silar P."/>
            <person name="Natvig D.O."/>
            <person name="Lalanne C."/>
            <person name="Gautier V."/>
            <person name="Ament-Velasquez S.L."/>
            <person name="Kruys A."/>
            <person name="Hutchinson M.I."/>
            <person name="Powell A.J."/>
            <person name="Barry K."/>
            <person name="Miller A.N."/>
            <person name="Grigoriev I.V."/>
            <person name="Debuchy R."/>
            <person name="Gladieux P."/>
            <person name="Hiltunen Thoren M."/>
            <person name="Johannesson H."/>
        </authorList>
    </citation>
    <scope>NUCLEOTIDE SEQUENCE</scope>
    <source>
        <strain evidence="3">CBS 958.72</strain>
    </source>
</reference>
<evidence type="ECO:0000256" key="1">
    <source>
        <dbReference type="SAM" id="MobiDB-lite"/>
    </source>
</evidence>
<reference evidence="3" key="2">
    <citation type="submission" date="2023-06" db="EMBL/GenBank/DDBJ databases">
        <authorList>
            <consortium name="Lawrence Berkeley National Laboratory"/>
            <person name="Haridas S."/>
            <person name="Hensen N."/>
            <person name="Bonometti L."/>
            <person name="Westerberg I."/>
            <person name="Brannstrom I.O."/>
            <person name="Guillou S."/>
            <person name="Cros-Aarteil S."/>
            <person name="Calhoun S."/>
            <person name="Kuo A."/>
            <person name="Mondo S."/>
            <person name="Pangilinan J."/>
            <person name="Riley R."/>
            <person name="Labutti K."/>
            <person name="Andreopoulos B."/>
            <person name="Lipzen A."/>
            <person name="Chen C."/>
            <person name="Yanf M."/>
            <person name="Daum C."/>
            <person name="Ng V."/>
            <person name="Clum A."/>
            <person name="Steindorff A."/>
            <person name="Ohm R."/>
            <person name="Martin F."/>
            <person name="Silar P."/>
            <person name="Natvig D."/>
            <person name="Lalanne C."/>
            <person name="Gautier V."/>
            <person name="Ament-Velasquez S.L."/>
            <person name="Kruys A."/>
            <person name="Hutchinson M.I."/>
            <person name="Powell A.J."/>
            <person name="Barry K."/>
            <person name="Miller A.N."/>
            <person name="Grigoriev I.V."/>
            <person name="Debuchy R."/>
            <person name="Gladieux P."/>
            <person name="Thoren M.H."/>
            <person name="Johannesson H."/>
        </authorList>
    </citation>
    <scope>NUCLEOTIDE SEQUENCE</scope>
    <source>
        <strain evidence="3">CBS 958.72</strain>
    </source>
</reference>
<evidence type="ECO:0000313" key="4">
    <source>
        <dbReference type="Proteomes" id="UP001287356"/>
    </source>
</evidence>
<sequence length="716" mass="80363">MEPLTTAGGIIGVAWDVFDNAMRLFKFFSALVDMPKECEKYRLQLIIEYNRVLAWGKAAGFVHVPEGGSLAVTLGTNATELVAIVSRVQWLLAEFRELNSRYGNELNPEASSASTSSSDTGKDKHGSSSTQQNASTSVPPTDLDVDVVKQVSSLAVSYEAEKKARRHRRGTNHIRDFLGKAGRNTKEIVTHPARVRWVAVDKEEFETLLRDLHVLTERLHELMRDYRGRRIDDITAKTYREMILARNDIQGLKDMFDAVTSLINTSSSTRRERDAHHNDRNLQDLVQLKKISRTSDAILSRLKARESNGGGNGTSGDNSSDDVQASLEDEAGITVRKYTEEQLAEDLDWNEPPNLHPETLARPHGILNTHGRQGNIPVWIEWKALGDFAPGSAKDQEAALRTVALAEMLHLPKPETLHAPECVGYFDDREVSGAERYGWIFKMPEGCDYESRVVSLYDLLLLAEEGDDRFKPTLAQRVAMAEALCSTLLNLHAVNWLHKGIFSDNVVFHFHEETDGDDEDDADGSSYDPEKPVLSGFEFSRPDGGQTTHRDADTVWDLYRWPNIQRQPPTERNSRKTYDLYSLGLVLLEIAHWRPLHRILNLENKEKKRKRGGRTPLAVPLEQSKLVRDWLLGLPTPPQHPAPFLNTAAPSNPLAELRHLVGDRYCSAVTRCLWAHGASGFGVDELAEQSNDSRVGIELQQAFTEFVVEELASIQL</sequence>
<keyword evidence="3" id="KW-0034">Amyloid</keyword>
<dbReference type="Proteomes" id="UP001287356">
    <property type="component" value="Unassembled WGS sequence"/>
</dbReference>
<keyword evidence="3" id="KW-0640">Prion</keyword>
<dbReference type="AlphaFoldDB" id="A0AAE0TYS9"/>
<dbReference type="InterPro" id="IPR038305">
    <property type="entry name" value="HeLo_sf"/>
</dbReference>
<evidence type="ECO:0000313" key="3">
    <source>
        <dbReference type="EMBL" id="KAK3384487.1"/>
    </source>
</evidence>
<dbReference type="InterPro" id="IPR011009">
    <property type="entry name" value="Kinase-like_dom_sf"/>
</dbReference>
<keyword evidence="4" id="KW-1185">Reference proteome</keyword>
<dbReference type="Gene3D" id="1.20.120.1020">
    <property type="entry name" value="Prion-inhibition and propagation, HeLo domain"/>
    <property type="match status" value="1"/>
</dbReference>
<organism evidence="3 4">
    <name type="scientific">Lasiosphaeria ovina</name>
    <dbReference type="NCBI Taxonomy" id="92902"/>
    <lineage>
        <taxon>Eukaryota</taxon>
        <taxon>Fungi</taxon>
        <taxon>Dikarya</taxon>
        <taxon>Ascomycota</taxon>
        <taxon>Pezizomycotina</taxon>
        <taxon>Sordariomycetes</taxon>
        <taxon>Sordariomycetidae</taxon>
        <taxon>Sordariales</taxon>
        <taxon>Lasiosphaeriaceae</taxon>
        <taxon>Lasiosphaeria</taxon>
    </lineage>
</organism>
<dbReference type="Gene3D" id="1.10.510.10">
    <property type="entry name" value="Transferase(Phosphotransferase) domain 1"/>
    <property type="match status" value="1"/>
</dbReference>
<dbReference type="PANTHER" id="PTHR37542:SF1">
    <property type="entry name" value="PRION-INHIBITION AND PROPAGATION HELO DOMAIN-CONTAINING PROTEIN"/>
    <property type="match status" value="1"/>
</dbReference>
<dbReference type="SUPFAM" id="SSF56112">
    <property type="entry name" value="Protein kinase-like (PK-like)"/>
    <property type="match status" value="1"/>
</dbReference>
<dbReference type="Pfam" id="PF14479">
    <property type="entry name" value="HeLo"/>
    <property type="match status" value="1"/>
</dbReference>